<accession>A0ABR5ARX0</accession>
<protein>
    <submittedName>
        <fullName evidence="2">Uncharacterized protein</fullName>
    </submittedName>
</protein>
<keyword evidence="3" id="KW-1185">Reference proteome</keyword>
<evidence type="ECO:0000313" key="2">
    <source>
        <dbReference type="EMBL" id="KIL77500.1"/>
    </source>
</evidence>
<sequence>MSIDRTTVLFLLYMTSLLYIEALIPTVHPGRRSRYPTSEWHGKQRRGIHIV</sequence>
<organism evidence="2 3">
    <name type="scientific">Bacillus badius</name>
    <dbReference type="NCBI Taxonomy" id="1455"/>
    <lineage>
        <taxon>Bacteria</taxon>
        <taxon>Bacillati</taxon>
        <taxon>Bacillota</taxon>
        <taxon>Bacilli</taxon>
        <taxon>Bacillales</taxon>
        <taxon>Bacillaceae</taxon>
        <taxon>Pseudobacillus</taxon>
    </lineage>
</organism>
<dbReference type="Proteomes" id="UP000031982">
    <property type="component" value="Unassembled WGS sequence"/>
</dbReference>
<reference evidence="2 3" key="1">
    <citation type="submission" date="2015-01" db="EMBL/GenBank/DDBJ databases">
        <title>Genome Assembly of Bacillus badius MTCC 1458.</title>
        <authorList>
            <person name="Verma A."/>
            <person name="Khatri I."/>
            <person name="Mual P."/>
            <person name="Subramanian S."/>
            <person name="Krishnamurthi S."/>
        </authorList>
    </citation>
    <scope>NUCLEOTIDE SEQUENCE [LARGE SCALE GENOMIC DNA]</scope>
    <source>
        <strain evidence="2 3">MTCC 1458</strain>
    </source>
</reference>
<comment type="caution">
    <text evidence="2">The sequence shown here is derived from an EMBL/GenBank/DDBJ whole genome shotgun (WGS) entry which is preliminary data.</text>
</comment>
<proteinExistence type="predicted"/>
<name>A0ABR5ARX0_BACBA</name>
<gene>
    <name evidence="2" type="ORF">SD77_1486</name>
</gene>
<dbReference type="EMBL" id="JXLP01000014">
    <property type="protein sequence ID" value="KIL77500.1"/>
    <property type="molecule type" value="Genomic_DNA"/>
</dbReference>
<evidence type="ECO:0000313" key="3">
    <source>
        <dbReference type="Proteomes" id="UP000031982"/>
    </source>
</evidence>
<evidence type="ECO:0000256" key="1">
    <source>
        <dbReference type="SAM" id="MobiDB-lite"/>
    </source>
</evidence>
<feature type="region of interest" description="Disordered" evidence="1">
    <location>
        <begin position="32"/>
        <end position="51"/>
    </location>
</feature>